<dbReference type="GO" id="GO:0000976">
    <property type="term" value="F:transcription cis-regulatory region binding"/>
    <property type="evidence" value="ECO:0007669"/>
    <property type="project" value="UniProtKB-ARBA"/>
</dbReference>
<dbReference type="SMART" id="SM00389">
    <property type="entry name" value="HOX"/>
    <property type="match status" value="1"/>
</dbReference>
<evidence type="ECO:0000256" key="6">
    <source>
        <dbReference type="ARBA" id="ARBA00023242"/>
    </source>
</evidence>
<evidence type="ECO:0000256" key="7">
    <source>
        <dbReference type="ARBA" id="ARBA00025748"/>
    </source>
</evidence>
<dbReference type="GO" id="GO:0045893">
    <property type="term" value="P:positive regulation of DNA-templated transcription"/>
    <property type="evidence" value="ECO:0007669"/>
    <property type="project" value="TreeGrafter"/>
</dbReference>
<dbReference type="InterPro" id="IPR045224">
    <property type="entry name" value="HDZip_class_I_plant"/>
</dbReference>
<dbReference type="PANTHER" id="PTHR24326">
    <property type="entry name" value="HOMEOBOX-LEUCINE ZIPPER PROTEIN"/>
    <property type="match status" value="1"/>
</dbReference>
<accession>A0A4S8JDF1</accession>
<evidence type="ECO:0000256" key="1">
    <source>
        <dbReference type="ARBA" id="ARBA00004123"/>
    </source>
</evidence>
<sequence>MMALYISPAVTWTPHLVLLDSTHIFLSYTPPMSPSSSHYHACVSSLFSKLLSPSYYCSNQFLRPPMFLNQMACNRMPLFFPANLVLQTAHEENHQQQLQTSTPPLLPTDPPRFGGEKQQYLASCGMGNRSIPFSRVEACEEMNLEEDLSDDALQPGGEKKRRLNSEQVRTLERNFEMGNKLDAERKMELARALGLQPRQVAVWFQNRRARWKIKQLEKDHDELKRQLEIMKTENEALQARNKKLLSELLALKDREPSEPINLNKETEGSSSSDTDLDFSRRRPSSVSQPRRSSKSETAKDEGFCNMFCSTDEQSALWAWSEQHNFHH</sequence>
<dbReference type="AlphaFoldDB" id="A0A4S8JDF1"/>
<protein>
    <recommendedName>
        <fullName evidence="10">Homeobox-leucine zipper protein</fullName>
    </recommendedName>
    <alternativeName>
        <fullName evidence="10">HD-ZIP protein</fullName>
    </alternativeName>
    <alternativeName>
        <fullName evidence="10">Homeodomain transcription factor</fullName>
    </alternativeName>
</protein>
<keyword evidence="5 10" id="KW-0804">Transcription</keyword>
<feature type="domain" description="Homeobox" evidence="13">
    <location>
        <begin position="154"/>
        <end position="214"/>
    </location>
</feature>
<evidence type="ECO:0000256" key="8">
    <source>
        <dbReference type="PROSITE-ProRule" id="PRU00108"/>
    </source>
</evidence>
<reference evidence="14 15" key="1">
    <citation type="journal article" date="2019" name="Nat. Plants">
        <title>Genome sequencing of Musa balbisiana reveals subgenome evolution and function divergence in polyploid bananas.</title>
        <authorList>
            <person name="Yao X."/>
        </authorList>
    </citation>
    <scope>NUCLEOTIDE SEQUENCE [LARGE SCALE GENOMIC DNA]</scope>
    <source>
        <strain evidence="15">cv. DH-PKW</strain>
        <tissue evidence="14">Leaves</tissue>
    </source>
</reference>
<organism evidence="14 15">
    <name type="scientific">Musa balbisiana</name>
    <name type="common">Banana</name>
    <dbReference type="NCBI Taxonomy" id="52838"/>
    <lineage>
        <taxon>Eukaryota</taxon>
        <taxon>Viridiplantae</taxon>
        <taxon>Streptophyta</taxon>
        <taxon>Embryophyta</taxon>
        <taxon>Tracheophyta</taxon>
        <taxon>Spermatophyta</taxon>
        <taxon>Magnoliopsida</taxon>
        <taxon>Liliopsida</taxon>
        <taxon>Zingiberales</taxon>
        <taxon>Musaceae</taxon>
        <taxon>Musa</taxon>
    </lineage>
</organism>
<keyword evidence="2 10" id="KW-0805">Transcription regulation</keyword>
<evidence type="ECO:0000256" key="11">
    <source>
        <dbReference type="SAM" id="Coils"/>
    </source>
</evidence>
<evidence type="ECO:0000256" key="10">
    <source>
        <dbReference type="RuleBase" id="RU369038"/>
    </source>
</evidence>
<keyword evidence="11" id="KW-0175">Coiled coil</keyword>
<dbReference type="CDD" id="cd00086">
    <property type="entry name" value="homeodomain"/>
    <property type="match status" value="1"/>
</dbReference>
<gene>
    <name evidence="14" type="ORF">C4D60_Mb07t06450</name>
</gene>
<evidence type="ECO:0000313" key="14">
    <source>
        <dbReference type="EMBL" id="THU59858.1"/>
    </source>
</evidence>
<feature type="region of interest" description="Disordered" evidence="12">
    <location>
        <begin position="256"/>
        <end position="298"/>
    </location>
</feature>
<keyword evidence="4 8" id="KW-0371">Homeobox</keyword>
<evidence type="ECO:0000256" key="5">
    <source>
        <dbReference type="ARBA" id="ARBA00023163"/>
    </source>
</evidence>
<evidence type="ECO:0000259" key="13">
    <source>
        <dbReference type="PROSITE" id="PS50071"/>
    </source>
</evidence>
<dbReference type="InterPro" id="IPR017970">
    <property type="entry name" value="Homeobox_CS"/>
</dbReference>
<feature type="DNA-binding region" description="Homeobox" evidence="8">
    <location>
        <begin position="156"/>
        <end position="215"/>
    </location>
</feature>
<feature type="coiled-coil region" evidence="11">
    <location>
        <begin position="206"/>
        <end position="254"/>
    </location>
</feature>
<dbReference type="InterPro" id="IPR003106">
    <property type="entry name" value="Leu_zip_homeo"/>
</dbReference>
<dbReference type="PROSITE" id="PS00027">
    <property type="entry name" value="HOMEOBOX_1"/>
    <property type="match status" value="1"/>
</dbReference>
<evidence type="ECO:0000256" key="9">
    <source>
        <dbReference type="RuleBase" id="RU000682"/>
    </source>
</evidence>
<dbReference type="GO" id="GO:0000981">
    <property type="term" value="F:DNA-binding transcription factor activity, RNA polymerase II-specific"/>
    <property type="evidence" value="ECO:0007669"/>
    <property type="project" value="UniProtKB-UniRule"/>
</dbReference>
<dbReference type="PANTHER" id="PTHR24326:SF176">
    <property type="entry name" value="HOMEOBOX-LEUCINE ZIPPER PROTEIN ATHB-13"/>
    <property type="match status" value="1"/>
</dbReference>
<proteinExistence type="inferred from homology"/>
<evidence type="ECO:0000313" key="15">
    <source>
        <dbReference type="Proteomes" id="UP000317650"/>
    </source>
</evidence>
<evidence type="ECO:0000256" key="2">
    <source>
        <dbReference type="ARBA" id="ARBA00023015"/>
    </source>
</evidence>
<dbReference type="PROSITE" id="PS50071">
    <property type="entry name" value="HOMEOBOX_2"/>
    <property type="match status" value="1"/>
</dbReference>
<keyword evidence="15" id="KW-1185">Reference proteome</keyword>
<evidence type="ECO:0000256" key="4">
    <source>
        <dbReference type="ARBA" id="ARBA00023155"/>
    </source>
</evidence>
<evidence type="ECO:0000256" key="3">
    <source>
        <dbReference type="ARBA" id="ARBA00023125"/>
    </source>
</evidence>
<dbReference type="Pfam" id="PF00046">
    <property type="entry name" value="Homeodomain"/>
    <property type="match status" value="1"/>
</dbReference>
<comment type="similarity">
    <text evidence="7 10">Belongs to the HD-ZIP homeobox family. Class I subfamily.</text>
</comment>
<comment type="subcellular location">
    <subcellularLocation>
        <location evidence="1 8 9">Nucleus</location>
    </subcellularLocation>
</comment>
<name>A0A4S8JDF1_MUSBA</name>
<dbReference type="InterPro" id="IPR009057">
    <property type="entry name" value="Homeodomain-like_sf"/>
</dbReference>
<keyword evidence="6 8" id="KW-0539">Nucleus</keyword>
<dbReference type="FunFam" id="1.10.10.60:FF:000144">
    <property type="entry name" value="homeobox-leucine zipper protein ATHB-6-like"/>
    <property type="match status" value="1"/>
</dbReference>
<dbReference type="PRINTS" id="PR00031">
    <property type="entry name" value="HTHREPRESSR"/>
</dbReference>
<keyword evidence="3 8" id="KW-0238">DNA-binding</keyword>
<dbReference type="Proteomes" id="UP000317650">
    <property type="component" value="Chromosome 7"/>
</dbReference>
<evidence type="ECO:0000256" key="12">
    <source>
        <dbReference type="SAM" id="MobiDB-lite"/>
    </source>
</evidence>
<dbReference type="Gene3D" id="1.10.10.60">
    <property type="entry name" value="Homeodomain-like"/>
    <property type="match status" value="1"/>
</dbReference>
<dbReference type="GO" id="GO:0005634">
    <property type="term" value="C:nucleus"/>
    <property type="evidence" value="ECO:0007669"/>
    <property type="project" value="UniProtKB-SubCell"/>
</dbReference>
<dbReference type="Pfam" id="PF02183">
    <property type="entry name" value="HALZ"/>
    <property type="match status" value="1"/>
</dbReference>
<dbReference type="InterPro" id="IPR001356">
    <property type="entry name" value="HD"/>
</dbReference>
<comment type="function">
    <text evidence="10">Transcription factor.</text>
</comment>
<dbReference type="EMBL" id="PYDT01000005">
    <property type="protein sequence ID" value="THU59858.1"/>
    <property type="molecule type" value="Genomic_DNA"/>
</dbReference>
<dbReference type="SUPFAM" id="SSF46689">
    <property type="entry name" value="Homeodomain-like"/>
    <property type="match status" value="1"/>
</dbReference>
<dbReference type="InterPro" id="IPR000047">
    <property type="entry name" value="HTH_motif"/>
</dbReference>
<comment type="caution">
    <text evidence="14">The sequence shown here is derived from an EMBL/GenBank/DDBJ whole genome shotgun (WGS) entry which is preliminary data.</text>
</comment>